<dbReference type="PANTHER" id="PTHR36141">
    <property type="entry name" value="OS08G0148500 PROTEIN"/>
    <property type="match status" value="1"/>
</dbReference>
<keyword evidence="2" id="KW-1185">Reference proteome</keyword>
<evidence type="ECO:0008006" key="3">
    <source>
        <dbReference type="Google" id="ProtNLM"/>
    </source>
</evidence>
<dbReference type="STRING" id="4529.A0A0E0NZ56"/>
<reference evidence="1" key="2">
    <citation type="submission" date="2015-06" db="UniProtKB">
        <authorList>
            <consortium name="EnsemblPlants"/>
        </authorList>
    </citation>
    <scope>IDENTIFICATION</scope>
</reference>
<dbReference type="EnsemblPlants" id="ORUFI03G29570.1">
    <property type="protein sequence ID" value="ORUFI03G29570.1"/>
    <property type="gene ID" value="ORUFI03G29570"/>
</dbReference>
<dbReference type="SUPFAM" id="SSF50494">
    <property type="entry name" value="Trypsin-like serine proteases"/>
    <property type="match status" value="1"/>
</dbReference>
<protein>
    <recommendedName>
        <fullName evidence="3">Peptidase S1 domain-containing protein</fullName>
    </recommendedName>
</protein>
<dbReference type="InterPro" id="IPR009003">
    <property type="entry name" value="Peptidase_S1_PA"/>
</dbReference>
<dbReference type="HOGENOM" id="CLU_576697_0_0_1"/>
<dbReference type="Gene3D" id="2.40.10.120">
    <property type="match status" value="1"/>
</dbReference>
<reference evidence="2" key="1">
    <citation type="submission" date="2013-06" db="EMBL/GenBank/DDBJ databases">
        <authorList>
            <person name="Zhao Q."/>
        </authorList>
    </citation>
    <scope>NUCLEOTIDE SEQUENCE</scope>
    <source>
        <strain evidence="2">cv. W1943</strain>
    </source>
</reference>
<evidence type="ECO:0000313" key="1">
    <source>
        <dbReference type="EnsemblPlants" id="ORUFI03G29570.1"/>
    </source>
</evidence>
<dbReference type="Proteomes" id="UP000008022">
    <property type="component" value="Unassembled WGS sequence"/>
</dbReference>
<accession>A0A0E0NZ56</accession>
<proteinExistence type="predicted"/>
<name>A0A0E0NZ56_ORYRU</name>
<evidence type="ECO:0000313" key="2">
    <source>
        <dbReference type="Proteomes" id="UP000008022"/>
    </source>
</evidence>
<dbReference type="Pfam" id="PF13365">
    <property type="entry name" value="Trypsin_2"/>
    <property type="match status" value="1"/>
</dbReference>
<dbReference type="AlphaFoldDB" id="A0A0E0NZ56"/>
<dbReference type="PANTHER" id="PTHR36141:SF4">
    <property type="entry name" value="OS08G0148566 PROTEIN"/>
    <property type="match status" value="1"/>
</dbReference>
<sequence length="474" mass="54060">MAGSKRRPLATWPTYQRVQQRLIRHCSNYPLKSGSLVGSSSSASPLRRPLLFSLLLPAATASCSLRSGFSAAVVSEGNEVSPAPWFLRMAAPDMPNRFSHIAHQLVHAEKRESIFFVKMVRVPHCHAKIVEHLQNKFHMKPSEAEGTIKEPFFATGSMIYQDENFGYILTCAHILEDFYSANIVLSKEQANRWFKFLILCKHNEDHMKTIHPDLYESERDKRNYTVATVLKIDQRKDLMLLQFNLSTLYATQYAQRCRLPHQSLKLAENPSSAPNDVVMISWPPNRPDTVVIGQVSNQCRLFNQLTTKRDKGYNMQFIELKINGEKGASGSPILNHAGDILAVYHGRIEGKGYAISHDDIYEFLYTRKILSQNLLKVLIYSFGSEAIDFQGQESVYLEVPVITVRPVSWCIPICLDQRERCLPWHMPPFCPYECDTAAVQNVFYRVLMLQKLHVSCIPYTRSLFPADTSQKTTV</sequence>
<dbReference type="Gramene" id="ORUFI03G29570.1">
    <property type="protein sequence ID" value="ORUFI03G29570.1"/>
    <property type="gene ID" value="ORUFI03G29570"/>
</dbReference>
<organism evidence="1 2">
    <name type="scientific">Oryza rufipogon</name>
    <name type="common">Brownbeard rice</name>
    <name type="synonym">Asian wild rice</name>
    <dbReference type="NCBI Taxonomy" id="4529"/>
    <lineage>
        <taxon>Eukaryota</taxon>
        <taxon>Viridiplantae</taxon>
        <taxon>Streptophyta</taxon>
        <taxon>Embryophyta</taxon>
        <taxon>Tracheophyta</taxon>
        <taxon>Spermatophyta</taxon>
        <taxon>Magnoliopsida</taxon>
        <taxon>Liliopsida</taxon>
        <taxon>Poales</taxon>
        <taxon>Poaceae</taxon>
        <taxon>BOP clade</taxon>
        <taxon>Oryzoideae</taxon>
        <taxon>Oryzeae</taxon>
        <taxon>Oryzinae</taxon>
        <taxon>Oryza</taxon>
    </lineage>
</organism>